<evidence type="ECO:0000313" key="10">
    <source>
        <dbReference type="WBParaSite" id="TCNE_0001446801-mRNA-1"/>
    </source>
</evidence>
<dbReference type="InterPro" id="IPR027370">
    <property type="entry name" value="Znf-RING_euk"/>
</dbReference>
<dbReference type="PROSITE" id="PS50918">
    <property type="entry name" value="WWE"/>
    <property type="match status" value="1"/>
</dbReference>
<comment type="subcellular location">
    <subcellularLocation>
        <location evidence="5">Cytoplasm</location>
        <location evidence="5">Cytosol</location>
    </subcellularLocation>
</comment>
<evidence type="ECO:0000256" key="5">
    <source>
        <dbReference type="RuleBase" id="RU367115"/>
    </source>
</evidence>
<dbReference type="Gene3D" id="3.30.40.10">
    <property type="entry name" value="Zinc/RING finger domain, C3HC4 (zinc finger)"/>
    <property type="match status" value="1"/>
</dbReference>
<dbReference type="GO" id="GO:0006511">
    <property type="term" value="P:ubiquitin-dependent protein catabolic process"/>
    <property type="evidence" value="ECO:0007669"/>
    <property type="project" value="UniProtKB-UniRule"/>
</dbReference>
<dbReference type="EC" id="2.3.2.27" evidence="5"/>
<dbReference type="GO" id="GO:0016055">
    <property type="term" value="P:Wnt signaling pathway"/>
    <property type="evidence" value="ECO:0007669"/>
    <property type="project" value="InterPro"/>
</dbReference>
<dbReference type="WBParaSite" id="TCNE_0001446801-mRNA-1">
    <property type="protein sequence ID" value="TCNE_0001446801-mRNA-1"/>
    <property type="gene ID" value="TCNE_0001446801"/>
</dbReference>
<keyword evidence="2 4" id="KW-0863">Zinc-finger</keyword>
<dbReference type="GO" id="GO:0008270">
    <property type="term" value="F:zinc ion binding"/>
    <property type="evidence" value="ECO:0007669"/>
    <property type="project" value="UniProtKB-UniRule"/>
</dbReference>
<dbReference type="Pfam" id="PF13445">
    <property type="entry name" value="zf-RING_UBOX"/>
    <property type="match status" value="1"/>
</dbReference>
<keyword evidence="3 5" id="KW-0862">Zinc</keyword>
<sequence length="265" mass="30209">MGDRNADAWRRRRVRVTMGPETLRVKSTAGTNSDKNDKESCQEEECSICCQPFTLKATLPDCGHSFCFLCIKGVARRRAACPLCRKPIVVEIFRDPILISDERSTSQPSCSQQVVREESPQGECSSQEIGEREQQSNQVVSKSEARWLYQARLGDWWRYEQRQEQDIEEAFQRGDSQIDLLIAGYTYCINFTDSCQYRKDLGSQRLHDDSALFDYRSTHWERAVKRVVGDEVDVPIRGIAGVRTPSVDLSANQITSAISKVELDK</sequence>
<comment type="function">
    <text evidence="5">E3 ubiquitin-protein ligase that specifically binds poly-ADP-ribosylated proteins and mediates their ubiquitination and subsequent degradation.</text>
</comment>
<evidence type="ECO:0000259" key="7">
    <source>
        <dbReference type="PROSITE" id="PS50918"/>
    </source>
</evidence>
<accession>A0A183V148</accession>
<evidence type="ECO:0000259" key="6">
    <source>
        <dbReference type="PROSITE" id="PS50089"/>
    </source>
</evidence>
<organism evidence="9 10">
    <name type="scientific">Toxocara canis</name>
    <name type="common">Canine roundworm</name>
    <dbReference type="NCBI Taxonomy" id="6265"/>
    <lineage>
        <taxon>Eukaryota</taxon>
        <taxon>Metazoa</taxon>
        <taxon>Ecdysozoa</taxon>
        <taxon>Nematoda</taxon>
        <taxon>Chromadorea</taxon>
        <taxon>Rhabditida</taxon>
        <taxon>Spirurina</taxon>
        <taxon>Ascaridomorpha</taxon>
        <taxon>Ascaridoidea</taxon>
        <taxon>Toxocaridae</taxon>
        <taxon>Toxocara</taxon>
    </lineage>
</organism>
<dbReference type="SMART" id="SM00184">
    <property type="entry name" value="RING"/>
    <property type="match status" value="1"/>
</dbReference>
<proteinExistence type="predicted"/>
<dbReference type="GO" id="GO:0005829">
    <property type="term" value="C:cytosol"/>
    <property type="evidence" value="ECO:0007669"/>
    <property type="project" value="UniProtKB-SubCell"/>
</dbReference>
<dbReference type="InterPro" id="IPR037197">
    <property type="entry name" value="WWE_dom_sf"/>
</dbReference>
<dbReference type="GO" id="GO:0072572">
    <property type="term" value="F:poly-ADP-D-ribose binding"/>
    <property type="evidence" value="ECO:0007669"/>
    <property type="project" value="UniProtKB-UniRule"/>
</dbReference>
<dbReference type="PANTHER" id="PTHR13417">
    <property type="entry name" value="E3 UBIQUITIN-PROTEIN LIGASE RNF146"/>
    <property type="match status" value="1"/>
</dbReference>
<protein>
    <recommendedName>
        <fullName evidence="5">E3 ubiquitin-protein ligase</fullName>
        <ecNumber evidence="5">2.3.2.27</ecNumber>
    </recommendedName>
</protein>
<keyword evidence="5" id="KW-0963">Cytoplasm</keyword>
<evidence type="ECO:0000256" key="2">
    <source>
        <dbReference type="ARBA" id="ARBA00022771"/>
    </source>
</evidence>
<feature type="domain" description="RING-type" evidence="6">
    <location>
        <begin position="46"/>
        <end position="85"/>
    </location>
</feature>
<dbReference type="SUPFAM" id="SSF117839">
    <property type="entry name" value="WWE domain"/>
    <property type="match status" value="1"/>
</dbReference>
<dbReference type="InterPro" id="IPR001841">
    <property type="entry name" value="Znf_RING"/>
</dbReference>
<dbReference type="AlphaFoldDB" id="A0A183V148"/>
<dbReference type="PROSITE" id="PS00518">
    <property type="entry name" value="ZF_RING_1"/>
    <property type="match status" value="1"/>
</dbReference>
<gene>
    <name evidence="8" type="ORF">TCNE_LOCUS14468</name>
</gene>
<comment type="catalytic activity">
    <reaction evidence="5">
        <text>S-ubiquitinyl-[E2 ubiquitin-conjugating enzyme]-L-cysteine + [acceptor protein]-L-lysine = [E2 ubiquitin-conjugating enzyme]-L-cysteine + N(6)-ubiquitinyl-[acceptor protein]-L-lysine.</text>
        <dbReference type="EC" id="2.3.2.27"/>
    </reaction>
</comment>
<name>A0A183V148_TOXCA</name>
<dbReference type="InterPro" id="IPR033509">
    <property type="entry name" value="RNF146"/>
</dbReference>
<comment type="pathway">
    <text evidence="5">Protein modification; protein ubiquitination.</text>
</comment>
<evidence type="ECO:0000256" key="4">
    <source>
        <dbReference type="PROSITE-ProRule" id="PRU00175"/>
    </source>
</evidence>
<evidence type="ECO:0000256" key="3">
    <source>
        <dbReference type="ARBA" id="ARBA00022833"/>
    </source>
</evidence>
<reference evidence="10" key="1">
    <citation type="submission" date="2016-06" db="UniProtKB">
        <authorList>
            <consortium name="WormBaseParasite"/>
        </authorList>
    </citation>
    <scope>IDENTIFICATION</scope>
</reference>
<dbReference type="PROSITE" id="PS50089">
    <property type="entry name" value="ZF_RING_2"/>
    <property type="match status" value="1"/>
</dbReference>
<dbReference type="EMBL" id="UYWY01022271">
    <property type="protein sequence ID" value="VDM45789.1"/>
    <property type="molecule type" value="Genomic_DNA"/>
</dbReference>
<feature type="domain" description="WWE" evidence="7">
    <location>
        <begin position="132"/>
        <end position="209"/>
    </location>
</feature>
<comment type="PTM">
    <text evidence="5">Ubiquitinated; autoubiquitinated.</text>
</comment>
<keyword evidence="5" id="KW-0808">Transferase</keyword>
<dbReference type="Proteomes" id="UP000050794">
    <property type="component" value="Unassembled WGS sequence"/>
</dbReference>
<dbReference type="Pfam" id="PF02825">
    <property type="entry name" value="WWE"/>
    <property type="match status" value="1"/>
</dbReference>
<dbReference type="SUPFAM" id="SSF57850">
    <property type="entry name" value="RING/U-box"/>
    <property type="match status" value="1"/>
</dbReference>
<reference evidence="8 9" key="2">
    <citation type="submission" date="2018-11" db="EMBL/GenBank/DDBJ databases">
        <authorList>
            <consortium name="Pathogen Informatics"/>
        </authorList>
    </citation>
    <scope>NUCLEOTIDE SEQUENCE [LARGE SCALE GENOMIC DNA]</scope>
</reference>
<evidence type="ECO:0000256" key="1">
    <source>
        <dbReference type="ARBA" id="ARBA00022723"/>
    </source>
</evidence>
<dbReference type="InterPro" id="IPR004170">
    <property type="entry name" value="WWE_dom"/>
</dbReference>
<dbReference type="GO" id="GO:0005634">
    <property type="term" value="C:nucleus"/>
    <property type="evidence" value="ECO:0007669"/>
    <property type="project" value="TreeGrafter"/>
</dbReference>
<dbReference type="InterPro" id="IPR013083">
    <property type="entry name" value="Znf_RING/FYVE/PHD"/>
</dbReference>
<dbReference type="SMART" id="SM00678">
    <property type="entry name" value="WWE"/>
    <property type="match status" value="1"/>
</dbReference>
<dbReference type="GO" id="GO:0061630">
    <property type="term" value="F:ubiquitin protein ligase activity"/>
    <property type="evidence" value="ECO:0007669"/>
    <property type="project" value="UniProtKB-UniRule"/>
</dbReference>
<dbReference type="InterPro" id="IPR018123">
    <property type="entry name" value="WWE-dom_subgr"/>
</dbReference>
<dbReference type="GO" id="GO:0051865">
    <property type="term" value="P:protein autoubiquitination"/>
    <property type="evidence" value="ECO:0007669"/>
    <property type="project" value="UniProtKB-UniRule"/>
</dbReference>
<dbReference type="InterPro" id="IPR017907">
    <property type="entry name" value="Znf_RING_CS"/>
</dbReference>
<dbReference type="PANTHER" id="PTHR13417:SF2">
    <property type="entry name" value="E3 UBIQUITIN-PROTEIN LIGASE RNF146"/>
    <property type="match status" value="1"/>
</dbReference>
<keyword evidence="1 5" id="KW-0479">Metal-binding</keyword>
<evidence type="ECO:0000313" key="8">
    <source>
        <dbReference type="EMBL" id="VDM45789.1"/>
    </source>
</evidence>
<dbReference type="Gene3D" id="3.30.720.50">
    <property type="match status" value="1"/>
</dbReference>
<keyword evidence="5" id="KW-0833">Ubl conjugation pathway</keyword>
<evidence type="ECO:0000313" key="9">
    <source>
        <dbReference type="Proteomes" id="UP000050794"/>
    </source>
</evidence>
<comment type="domain">
    <text evidence="5">The WWE domain mediates non-covalent poly(ADP-ribose)-binding.</text>
</comment>
<keyword evidence="9" id="KW-1185">Reference proteome</keyword>